<proteinExistence type="predicted"/>
<dbReference type="AlphaFoldDB" id="A0A451BCY2"/>
<protein>
    <submittedName>
        <fullName evidence="2">Uncharacterized protein</fullName>
    </submittedName>
</protein>
<evidence type="ECO:0000313" key="2">
    <source>
        <dbReference type="EMBL" id="VFK76139.1"/>
    </source>
</evidence>
<accession>A0A451BCY2</accession>
<dbReference type="EMBL" id="CAADGH010000043">
    <property type="protein sequence ID" value="VFK76139.1"/>
    <property type="molecule type" value="Genomic_DNA"/>
</dbReference>
<dbReference type="EMBL" id="CAADFQ010000044">
    <property type="protein sequence ID" value="VFK33366.1"/>
    <property type="molecule type" value="Genomic_DNA"/>
</dbReference>
<reference evidence="2" key="1">
    <citation type="submission" date="2019-02" db="EMBL/GenBank/DDBJ databases">
        <authorList>
            <person name="Gruber-Vodicka R. H."/>
            <person name="Seah K. B. B."/>
        </authorList>
    </citation>
    <scope>NUCLEOTIDE SEQUENCE</scope>
    <source>
        <strain evidence="2">BECK_BZ198</strain>
        <strain evidence="1">BECK_BZ199</strain>
    </source>
</reference>
<gene>
    <name evidence="2" type="ORF">BECKMB1821H_GA0114242_104319</name>
    <name evidence="1" type="ORF">BECKMB1821I_GA0114274_104421</name>
</gene>
<name>A0A451BCY2_9GAMM</name>
<organism evidence="2">
    <name type="scientific">Candidatus Kentrum sp. MB</name>
    <dbReference type="NCBI Taxonomy" id="2138164"/>
    <lineage>
        <taxon>Bacteria</taxon>
        <taxon>Pseudomonadati</taxon>
        <taxon>Pseudomonadota</taxon>
        <taxon>Gammaproteobacteria</taxon>
        <taxon>Candidatus Kentrum</taxon>
    </lineage>
</organism>
<sequence length="83" mass="9270">MDYLFLSRLTLQMSPVLRPLYILAGIKGLRQSLASHVRIARVPGTQSIINGKSSSVQKWYFPDSSVTTHRQGTIAMLLIGINR</sequence>
<evidence type="ECO:0000313" key="1">
    <source>
        <dbReference type="EMBL" id="VFK33366.1"/>
    </source>
</evidence>